<dbReference type="CDD" id="cd11660">
    <property type="entry name" value="SANT_TRF"/>
    <property type="match status" value="1"/>
</dbReference>
<keyword evidence="1" id="KW-0539">Nucleus</keyword>
<protein>
    <submittedName>
        <fullName evidence="3">DNA-binding protein</fullName>
    </submittedName>
</protein>
<accession>M2VTP0</accession>
<dbReference type="KEGG" id="gsl:Gasu_58090"/>
<dbReference type="Proteomes" id="UP000030680">
    <property type="component" value="Unassembled WGS sequence"/>
</dbReference>
<dbReference type="GeneID" id="17085542"/>
<gene>
    <name evidence="3" type="ORF">Gasu_58090</name>
</gene>
<dbReference type="Pfam" id="PF00249">
    <property type="entry name" value="Myb_DNA-binding"/>
    <property type="match status" value="1"/>
</dbReference>
<keyword evidence="3" id="KW-0238">DNA-binding</keyword>
<reference evidence="4" key="1">
    <citation type="journal article" date="2013" name="Science">
        <title>Gene transfer from bacteria and archaea facilitated evolution of an extremophilic eukaryote.</title>
        <authorList>
            <person name="Schonknecht G."/>
            <person name="Chen W.H."/>
            <person name="Ternes C.M."/>
            <person name="Barbier G.G."/>
            <person name="Shrestha R.P."/>
            <person name="Stanke M."/>
            <person name="Brautigam A."/>
            <person name="Baker B.J."/>
            <person name="Banfield J.F."/>
            <person name="Garavito R.M."/>
            <person name="Carr K."/>
            <person name="Wilkerson C."/>
            <person name="Rensing S.A."/>
            <person name="Gagneul D."/>
            <person name="Dickenson N.E."/>
            <person name="Oesterhelt C."/>
            <person name="Lercher M.J."/>
            <person name="Weber A.P."/>
        </authorList>
    </citation>
    <scope>NUCLEOTIDE SEQUENCE [LARGE SCALE GENOMIC DNA]</scope>
    <source>
        <strain evidence="4">074W</strain>
    </source>
</reference>
<name>M2VTP0_GALSU</name>
<dbReference type="SMART" id="SM00717">
    <property type="entry name" value="SANT"/>
    <property type="match status" value="1"/>
</dbReference>
<dbReference type="OrthoDB" id="608866at2759"/>
<evidence type="ECO:0000256" key="1">
    <source>
        <dbReference type="ARBA" id="ARBA00023242"/>
    </source>
</evidence>
<dbReference type="PANTHER" id="PTHR46734">
    <property type="entry name" value="TELOMERIC REPEAT-BINDING FACTOR 1 TERF1"/>
    <property type="match status" value="1"/>
</dbReference>
<feature type="domain" description="Myb-like" evidence="2">
    <location>
        <begin position="198"/>
        <end position="245"/>
    </location>
</feature>
<dbReference type="EMBL" id="KB454546">
    <property type="protein sequence ID" value="EME26576.1"/>
    <property type="molecule type" value="Genomic_DNA"/>
</dbReference>
<dbReference type="InterPro" id="IPR001005">
    <property type="entry name" value="SANT/Myb"/>
</dbReference>
<dbReference type="PANTHER" id="PTHR46734:SF1">
    <property type="entry name" value="TELOMERIC REPEAT-BINDING FACTOR 1"/>
    <property type="match status" value="1"/>
</dbReference>
<dbReference type="PROSITE" id="PS50090">
    <property type="entry name" value="MYB_LIKE"/>
    <property type="match status" value="1"/>
</dbReference>
<keyword evidence="4" id="KW-1185">Reference proteome</keyword>
<dbReference type="GO" id="GO:0003677">
    <property type="term" value="F:DNA binding"/>
    <property type="evidence" value="ECO:0007669"/>
    <property type="project" value="UniProtKB-KW"/>
</dbReference>
<evidence type="ECO:0000313" key="4">
    <source>
        <dbReference type="Proteomes" id="UP000030680"/>
    </source>
</evidence>
<sequence length="263" mass="31117">MQHILSLDRTFATKNESYNLLHNDALDWKEELVIIGLADSLLRRKQLFSSLESTTYKHPELEKYERCNHILPSSLEENRVYVTTDKKDICLESRPRNINKTCIEEKLKLDPSMSSRGSFTWHNDAVDSSCRKDTNLFGILPYFTMSLTKFDMQEKDKSLHHILQGTCRGHFCSASRLQPKKKRSRSIIKSKRKKSYIRFTPEEEMNLRIGISQFGVGRWKNILYSYPFHPKRTCVDLKDKYRNMLIAYRKRQCCEVFHSTSFW</sequence>
<dbReference type="InterPro" id="IPR052450">
    <property type="entry name" value="TRBD-Containing_Protein"/>
</dbReference>
<dbReference type="Gene3D" id="1.10.246.220">
    <property type="match status" value="1"/>
</dbReference>
<dbReference type="InterPro" id="IPR009057">
    <property type="entry name" value="Homeodomain-like_sf"/>
</dbReference>
<dbReference type="Gramene" id="EME26576">
    <property type="protein sequence ID" value="EME26576"/>
    <property type="gene ID" value="Gasu_58090"/>
</dbReference>
<proteinExistence type="predicted"/>
<evidence type="ECO:0000313" key="3">
    <source>
        <dbReference type="EMBL" id="EME26576.1"/>
    </source>
</evidence>
<dbReference type="AlphaFoldDB" id="M2VTP0"/>
<dbReference type="SUPFAM" id="SSF46689">
    <property type="entry name" value="Homeodomain-like"/>
    <property type="match status" value="1"/>
</dbReference>
<organism evidence="3 4">
    <name type="scientific">Galdieria sulphuraria</name>
    <name type="common">Red alga</name>
    <dbReference type="NCBI Taxonomy" id="130081"/>
    <lineage>
        <taxon>Eukaryota</taxon>
        <taxon>Rhodophyta</taxon>
        <taxon>Bangiophyceae</taxon>
        <taxon>Galdieriales</taxon>
        <taxon>Galdieriaceae</taxon>
        <taxon>Galdieria</taxon>
    </lineage>
</organism>
<dbReference type="RefSeq" id="XP_005703096.1">
    <property type="nucleotide sequence ID" value="XM_005703039.1"/>
</dbReference>
<evidence type="ECO:0000259" key="2">
    <source>
        <dbReference type="PROSITE" id="PS50090"/>
    </source>
</evidence>